<feature type="transmembrane region" description="Helical" evidence="1">
    <location>
        <begin position="136"/>
        <end position="161"/>
    </location>
</feature>
<sequence>MIETFGTLAILALIDSTSFGTLLIPIWLLMTPGRLRIGRVLLYLGVVASTYFVIGLALMFGTSTLLASQTHVQDTEGFRIAQLSTGIVLLIISQLMDTKKARAKAAERAVHEDGKILTWRTRIMGGDASSGSMTTLLGIAFTAVLIEAATMLPYLAGIGIITVQGPGWPLDGLLLLGYCLAMTLPALLLSGGRLVAHSALEIPLTRLDSWLTRNAQATTAWVIGVVGFILAAQAAHGLWFSGPR</sequence>
<keyword evidence="1" id="KW-0472">Membrane</keyword>
<dbReference type="EMBL" id="VFOR01000002">
    <property type="protein sequence ID" value="TQL57822.1"/>
    <property type="molecule type" value="Genomic_DNA"/>
</dbReference>
<reference evidence="2 3" key="1">
    <citation type="submission" date="2019-06" db="EMBL/GenBank/DDBJ databases">
        <title>Sequencing the genomes of 1000 actinobacteria strains.</title>
        <authorList>
            <person name="Klenk H.-P."/>
        </authorList>
    </citation>
    <scope>NUCLEOTIDE SEQUENCE [LARGE SCALE GENOMIC DNA]</scope>
    <source>
        <strain evidence="2 3">DSM 8251</strain>
    </source>
</reference>
<gene>
    <name evidence="2" type="ORF">FB460_1664</name>
</gene>
<keyword evidence="1" id="KW-0812">Transmembrane</keyword>
<comment type="caution">
    <text evidence="2">The sequence shown here is derived from an EMBL/GenBank/DDBJ whole genome shotgun (WGS) entry which is preliminary data.</text>
</comment>
<evidence type="ECO:0000313" key="3">
    <source>
        <dbReference type="Proteomes" id="UP000316196"/>
    </source>
</evidence>
<feature type="transmembrane region" description="Helical" evidence="1">
    <location>
        <begin position="40"/>
        <end position="60"/>
    </location>
</feature>
<dbReference type="Proteomes" id="UP000316196">
    <property type="component" value="Unassembled WGS sequence"/>
</dbReference>
<evidence type="ECO:0000256" key="1">
    <source>
        <dbReference type="SAM" id="Phobius"/>
    </source>
</evidence>
<feature type="transmembrane region" description="Helical" evidence="1">
    <location>
        <begin position="217"/>
        <end position="239"/>
    </location>
</feature>
<accession>A0A542ZBV0</accession>
<keyword evidence="3" id="KW-1185">Reference proteome</keyword>
<evidence type="ECO:0000313" key="2">
    <source>
        <dbReference type="EMBL" id="TQL57822.1"/>
    </source>
</evidence>
<name>A0A542ZBV0_9ACTN</name>
<organism evidence="2 3">
    <name type="scientific">Propioniferax innocua</name>
    <dbReference type="NCBI Taxonomy" id="1753"/>
    <lineage>
        <taxon>Bacteria</taxon>
        <taxon>Bacillati</taxon>
        <taxon>Actinomycetota</taxon>
        <taxon>Actinomycetes</taxon>
        <taxon>Propionibacteriales</taxon>
        <taxon>Propionibacteriaceae</taxon>
        <taxon>Propioniferax</taxon>
    </lineage>
</organism>
<proteinExistence type="predicted"/>
<dbReference type="RefSeq" id="WP_211345918.1">
    <property type="nucleotide sequence ID" value="NZ_BAAAMD010000004.1"/>
</dbReference>
<feature type="transmembrane region" description="Helical" evidence="1">
    <location>
        <begin position="80"/>
        <end position="96"/>
    </location>
</feature>
<feature type="transmembrane region" description="Helical" evidence="1">
    <location>
        <begin position="6"/>
        <end position="28"/>
    </location>
</feature>
<protein>
    <submittedName>
        <fullName evidence="2">Sap-like sulfolipid-1-addressing protein</fullName>
    </submittedName>
</protein>
<keyword evidence="1" id="KW-1133">Transmembrane helix</keyword>
<dbReference type="AlphaFoldDB" id="A0A542ZBV0"/>
<feature type="transmembrane region" description="Helical" evidence="1">
    <location>
        <begin position="173"/>
        <end position="196"/>
    </location>
</feature>
<dbReference type="InterPro" id="IPR021315">
    <property type="entry name" value="Gap/Sap"/>
</dbReference>
<dbReference type="Pfam" id="PF11139">
    <property type="entry name" value="SfLAP"/>
    <property type="match status" value="1"/>
</dbReference>